<proteinExistence type="predicted"/>
<reference evidence="1" key="1">
    <citation type="journal article" date="2014" name="Int. J. Syst. Evol. Microbiol.">
        <title>Complete genome sequence of Corynebacterium casei LMG S-19264T (=DSM 44701T), isolated from a smear-ripened cheese.</title>
        <authorList>
            <consortium name="US DOE Joint Genome Institute (JGI-PGF)"/>
            <person name="Walter F."/>
            <person name="Albersmeier A."/>
            <person name="Kalinowski J."/>
            <person name="Ruckert C."/>
        </authorList>
    </citation>
    <scope>NUCLEOTIDE SEQUENCE</scope>
    <source>
        <strain evidence="1">CGMCC 1.15152</strain>
    </source>
</reference>
<gene>
    <name evidence="1" type="ORF">GCM10010915_24970</name>
</gene>
<evidence type="ECO:0000313" key="2">
    <source>
        <dbReference type="Proteomes" id="UP000633205"/>
    </source>
</evidence>
<comment type="caution">
    <text evidence="1">The sequence shown here is derived from an EMBL/GenBank/DDBJ whole genome shotgun (WGS) entry which is preliminary data.</text>
</comment>
<name>A0A916YF06_9MICO</name>
<organism evidence="1 2">
    <name type="scientific">Microbacterium faecale</name>
    <dbReference type="NCBI Taxonomy" id="1804630"/>
    <lineage>
        <taxon>Bacteria</taxon>
        <taxon>Bacillati</taxon>
        <taxon>Actinomycetota</taxon>
        <taxon>Actinomycetes</taxon>
        <taxon>Micrococcales</taxon>
        <taxon>Microbacteriaceae</taxon>
        <taxon>Microbacterium</taxon>
    </lineage>
</organism>
<reference evidence="1" key="2">
    <citation type="submission" date="2020-09" db="EMBL/GenBank/DDBJ databases">
        <authorList>
            <person name="Sun Q."/>
            <person name="Zhou Y."/>
        </authorList>
    </citation>
    <scope>NUCLEOTIDE SEQUENCE</scope>
    <source>
        <strain evidence="1">CGMCC 1.15152</strain>
    </source>
</reference>
<keyword evidence="2" id="KW-1185">Reference proteome</keyword>
<dbReference type="EMBL" id="BMHO01000001">
    <property type="protein sequence ID" value="GGD42885.1"/>
    <property type="molecule type" value="Genomic_DNA"/>
</dbReference>
<dbReference type="AlphaFoldDB" id="A0A916YF06"/>
<sequence>MTGNAVGASKRGRFSLHESGFFPLIARTSTIHRPIAQVMYNCAKIFVVRDGSAILFGEFGERPISLGDVVTLGVNVLCGSEPE</sequence>
<evidence type="ECO:0000313" key="1">
    <source>
        <dbReference type="EMBL" id="GGD42885.1"/>
    </source>
</evidence>
<protein>
    <submittedName>
        <fullName evidence="1">Uncharacterized protein</fullName>
    </submittedName>
</protein>
<dbReference type="Proteomes" id="UP000633205">
    <property type="component" value="Unassembled WGS sequence"/>
</dbReference>
<accession>A0A916YF06</accession>